<feature type="region of interest" description="Disordered" evidence="1">
    <location>
        <begin position="226"/>
        <end position="250"/>
    </location>
</feature>
<keyword evidence="2" id="KW-0472">Membrane</keyword>
<protein>
    <submittedName>
        <fullName evidence="3">Unannotated protein</fullName>
    </submittedName>
</protein>
<dbReference type="InterPro" id="IPR011047">
    <property type="entry name" value="Quinoprotein_ADH-like_sf"/>
</dbReference>
<evidence type="ECO:0000256" key="2">
    <source>
        <dbReference type="SAM" id="Phobius"/>
    </source>
</evidence>
<feature type="region of interest" description="Disordered" evidence="1">
    <location>
        <begin position="570"/>
        <end position="596"/>
    </location>
</feature>
<proteinExistence type="predicted"/>
<dbReference type="SUPFAM" id="SSF50998">
    <property type="entry name" value="Quinoprotein alcohol dehydrogenase-like"/>
    <property type="match status" value="1"/>
</dbReference>
<keyword evidence="2" id="KW-1133">Transmembrane helix</keyword>
<name>A0A6J7JQ75_9ZZZZ</name>
<dbReference type="EMBL" id="CAFBMK010000281">
    <property type="protein sequence ID" value="CAB4945027.1"/>
    <property type="molecule type" value="Genomic_DNA"/>
</dbReference>
<gene>
    <name evidence="3" type="ORF">UFOPK3564_03171</name>
</gene>
<evidence type="ECO:0000313" key="3">
    <source>
        <dbReference type="EMBL" id="CAB4945027.1"/>
    </source>
</evidence>
<evidence type="ECO:0000256" key="1">
    <source>
        <dbReference type="SAM" id="MobiDB-lite"/>
    </source>
</evidence>
<organism evidence="3">
    <name type="scientific">freshwater metagenome</name>
    <dbReference type="NCBI Taxonomy" id="449393"/>
    <lineage>
        <taxon>unclassified sequences</taxon>
        <taxon>metagenomes</taxon>
        <taxon>ecological metagenomes</taxon>
    </lineage>
</organism>
<feature type="region of interest" description="Disordered" evidence="1">
    <location>
        <begin position="300"/>
        <end position="320"/>
    </location>
</feature>
<accession>A0A6J7JQ75</accession>
<feature type="transmembrane region" description="Helical" evidence="2">
    <location>
        <begin position="20"/>
        <end position="41"/>
    </location>
</feature>
<feature type="transmembrane region" description="Helical" evidence="2">
    <location>
        <begin position="82"/>
        <end position="103"/>
    </location>
</feature>
<dbReference type="Gene3D" id="2.130.10.10">
    <property type="entry name" value="YVTN repeat-like/Quinoprotein amine dehydrogenase"/>
    <property type="match status" value="1"/>
</dbReference>
<sequence length="596" mass="63618">MTWHPWRVSPRASSRTLAPIAIVLTALLGVLLLALTALLGWGYAAWFFSALLLAAAGLAGGLLVAVRSLAADASVVRATVRGSLPAVVGVLVCAAAIALPTVLREHENGELVAWSVPGERSVVLAEHGVALTVEEPPGEDDGRENLVVGRDLDDGRVRWRTRVPVPADAERGSYDGRWQRVGDVALVAGGPFRYAALDLRTGRLLWRDARKGLRISAVATTRAVASTRCRSTGDGDDEDAEPTPGASPSCVAEVRDLRTGRVRWRAPVARQGVYLGAPTTQRSAESGPLWPGRRVLVLAPDPRDGDRGPSWSADRSPAPDRPLAWAVRDLETGRTVRRGTTRGLSGLALAGGGLLTERVRERSGFGYRPRTTWSLLDLPGGRVRWSRTEDAGRADPGGPGLGIWLPSGRIPVARSPFAAFDVNVEDRYARGGGRELRLIDPRTGRVAAVPLGSADHLSFVAAPAPAVSTTSAARNPAPDATILLNVSRLSVRRTRMLLATPGRPGAPVEWARGAGRDYVATATLAARSRDRDLQDLTGEDQQDALEVRDVRTGEVVNRIRGWGTSTPTAVGERLTFDDGSEHEEDGGVTRVLRARP</sequence>
<reference evidence="3" key="1">
    <citation type="submission" date="2020-05" db="EMBL/GenBank/DDBJ databases">
        <authorList>
            <person name="Chiriac C."/>
            <person name="Salcher M."/>
            <person name="Ghai R."/>
            <person name="Kavagutti S V."/>
        </authorList>
    </citation>
    <scope>NUCLEOTIDE SEQUENCE</scope>
</reference>
<dbReference type="InterPro" id="IPR015943">
    <property type="entry name" value="WD40/YVTN_repeat-like_dom_sf"/>
</dbReference>
<keyword evidence="2" id="KW-0812">Transmembrane</keyword>
<feature type="transmembrane region" description="Helical" evidence="2">
    <location>
        <begin position="47"/>
        <end position="70"/>
    </location>
</feature>
<dbReference type="AlphaFoldDB" id="A0A6J7JQ75"/>